<proteinExistence type="predicted"/>
<evidence type="ECO:0000313" key="3">
    <source>
        <dbReference type="EMBL" id="KAF4082230.1"/>
    </source>
</evidence>
<feature type="transmembrane region" description="Helical" evidence="1">
    <location>
        <begin position="64"/>
        <end position="86"/>
    </location>
</feature>
<dbReference type="PANTHER" id="PTHR19346">
    <property type="entry name" value="SUGAR PHOSPHATE TRANSPORTER DOMAIN-CONTAINING PROTEIN"/>
    <property type="match status" value="1"/>
</dbReference>
<accession>A0A7J6AHY4</accession>
<evidence type="ECO:0000313" key="4">
    <source>
        <dbReference type="Proteomes" id="UP000593565"/>
    </source>
</evidence>
<feature type="transmembrane region" description="Helical" evidence="1">
    <location>
        <begin position="145"/>
        <end position="163"/>
    </location>
</feature>
<dbReference type="InterPro" id="IPR037185">
    <property type="entry name" value="EmrE-like"/>
</dbReference>
<dbReference type="EMBL" id="JAAGNN010000012">
    <property type="protein sequence ID" value="KAF4082230.1"/>
    <property type="molecule type" value="Genomic_DNA"/>
</dbReference>
<reference evidence="3 4" key="1">
    <citation type="submission" date="2020-02" db="EMBL/GenBank/DDBJ databases">
        <title>A chromosome-scale genome assembly of the black bullhead catfish (Ameiurus melas).</title>
        <authorList>
            <person name="Wen M."/>
            <person name="Zham M."/>
            <person name="Cabau C."/>
            <person name="Klopp C."/>
            <person name="Donnadieu C."/>
            <person name="Roques C."/>
            <person name="Bouchez O."/>
            <person name="Lampietro C."/>
            <person name="Jouanno E."/>
            <person name="Herpin A."/>
            <person name="Louis A."/>
            <person name="Berthelot C."/>
            <person name="Parey E."/>
            <person name="Roest-Crollius H."/>
            <person name="Braasch I."/>
            <person name="Postlethwait J."/>
            <person name="Robinson-Rechavi M."/>
            <person name="Echchiki A."/>
            <person name="Begum T."/>
            <person name="Montfort J."/>
            <person name="Schartl M."/>
            <person name="Bobe J."/>
            <person name="Guiguen Y."/>
        </authorList>
    </citation>
    <scope>NUCLEOTIDE SEQUENCE [LARGE SCALE GENOMIC DNA]</scope>
    <source>
        <strain evidence="3">M_S1</strain>
        <tissue evidence="3">Blood</tissue>
    </source>
</reference>
<gene>
    <name evidence="3" type="ORF">AMELA_G00149090</name>
</gene>
<feature type="domain" description="EamA" evidence="2">
    <location>
        <begin position="119"/>
        <end position="186"/>
    </location>
</feature>
<dbReference type="GO" id="GO:0016020">
    <property type="term" value="C:membrane"/>
    <property type="evidence" value="ECO:0007669"/>
    <property type="project" value="InterPro"/>
</dbReference>
<dbReference type="InterPro" id="IPR026505">
    <property type="entry name" value="Solute_c_fam_35_mem_F3/F4"/>
</dbReference>
<feature type="transmembrane region" description="Helical" evidence="1">
    <location>
        <begin position="168"/>
        <end position="186"/>
    </location>
</feature>
<dbReference type="SUPFAM" id="SSF103481">
    <property type="entry name" value="Multidrug resistance efflux transporter EmrE"/>
    <property type="match status" value="1"/>
</dbReference>
<keyword evidence="1" id="KW-0472">Membrane</keyword>
<dbReference type="InterPro" id="IPR000620">
    <property type="entry name" value="EamA_dom"/>
</dbReference>
<feature type="transmembrane region" description="Helical" evidence="1">
    <location>
        <begin position="206"/>
        <end position="226"/>
    </location>
</feature>
<name>A0A7J6AHY4_AMEME</name>
<feature type="transmembrane region" description="Helical" evidence="1">
    <location>
        <begin position="113"/>
        <end position="133"/>
    </location>
</feature>
<dbReference type="AlphaFoldDB" id="A0A7J6AHY4"/>
<comment type="caution">
    <text evidence="3">The sequence shown here is derived from an EMBL/GenBank/DDBJ whole genome shotgun (WGS) entry which is preliminary data.</text>
</comment>
<feature type="transmembrane region" description="Helical" evidence="1">
    <location>
        <begin position="233"/>
        <end position="254"/>
    </location>
</feature>
<organism evidence="3 4">
    <name type="scientific">Ameiurus melas</name>
    <name type="common">Black bullhead</name>
    <name type="synonym">Silurus melas</name>
    <dbReference type="NCBI Taxonomy" id="219545"/>
    <lineage>
        <taxon>Eukaryota</taxon>
        <taxon>Metazoa</taxon>
        <taxon>Chordata</taxon>
        <taxon>Craniata</taxon>
        <taxon>Vertebrata</taxon>
        <taxon>Euteleostomi</taxon>
        <taxon>Actinopterygii</taxon>
        <taxon>Neopterygii</taxon>
        <taxon>Teleostei</taxon>
        <taxon>Ostariophysi</taxon>
        <taxon>Siluriformes</taxon>
        <taxon>Ictaluridae</taxon>
        <taxon>Ameiurus</taxon>
    </lineage>
</organism>
<keyword evidence="1" id="KW-1133">Transmembrane helix</keyword>
<feature type="transmembrane region" description="Helical" evidence="1">
    <location>
        <begin position="260"/>
        <end position="279"/>
    </location>
</feature>
<dbReference type="PANTHER" id="PTHR19346:SF2">
    <property type="entry name" value="SOLUTE CARRIER FAMILY 35 MEMBER F4"/>
    <property type="match status" value="1"/>
</dbReference>
<dbReference type="Proteomes" id="UP000593565">
    <property type="component" value="Unassembled WGS sequence"/>
</dbReference>
<keyword evidence="4" id="KW-1185">Reference proteome</keyword>
<evidence type="ECO:0000256" key="1">
    <source>
        <dbReference type="SAM" id="Phobius"/>
    </source>
</evidence>
<dbReference type="Pfam" id="PF00892">
    <property type="entry name" value="EamA"/>
    <property type="match status" value="1"/>
</dbReference>
<sequence length="302" mass="33319">MNKLSAKVSPCSTLPPATPHIASTSGTTRLCFNSLLEKEADVRSEESVSMPELGPSERPCRCPVWAMIRIWNLLMFPLYYIGYLLIEKHRETPTARFRKCLDFLGDGDVTVRVLLRFSAPFSMFWSVSGFLYLRALSRTSVTDCSAVMCCNSAFTFLLTWICLKERFLGVRVVAVILSITGIVMLAYSDGFYSDSITGVALGPVPWNTLCTTASLLLVFNVLVYMGGVCTYPALISLGVLLTVPASAAVDVWVLEAQTLSDMRSGALGLISAAFVLLLFPEDWDEKTVKWISSMWSQKTLNA</sequence>
<evidence type="ECO:0000259" key="2">
    <source>
        <dbReference type="Pfam" id="PF00892"/>
    </source>
</evidence>
<keyword evidence="1" id="KW-0812">Transmembrane</keyword>
<protein>
    <recommendedName>
        <fullName evidence="2">EamA domain-containing protein</fullName>
    </recommendedName>
</protein>